<organism evidence="6 7">
    <name type="scientific">Cocos nucifera</name>
    <name type="common">Coconut palm</name>
    <dbReference type="NCBI Taxonomy" id="13894"/>
    <lineage>
        <taxon>Eukaryota</taxon>
        <taxon>Viridiplantae</taxon>
        <taxon>Streptophyta</taxon>
        <taxon>Embryophyta</taxon>
        <taxon>Tracheophyta</taxon>
        <taxon>Spermatophyta</taxon>
        <taxon>Magnoliopsida</taxon>
        <taxon>Liliopsida</taxon>
        <taxon>Arecaceae</taxon>
        <taxon>Arecoideae</taxon>
        <taxon>Cocoseae</taxon>
        <taxon>Attaleinae</taxon>
        <taxon>Cocos</taxon>
    </lineage>
</organism>
<evidence type="ECO:0000256" key="1">
    <source>
        <dbReference type="ARBA" id="ARBA00008773"/>
    </source>
</evidence>
<dbReference type="InterPro" id="IPR044965">
    <property type="entry name" value="Glyco_hydro_17_plant"/>
</dbReference>
<keyword evidence="7" id="KW-1185">Reference proteome</keyword>
<name>A0A8K0IXZ1_COCNU</name>
<proteinExistence type="inferred from homology"/>
<protein>
    <submittedName>
        <fullName evidence="6">Glucan endo-1,3-beta-glucosidase, basic isoform</fullName>
    </submittedName>
</protein>
<accession>A0A8K0IXZ1</accession>
<dbReference type="GO" id="GO:0042973">
    <property type="term" value="F:glucan endo-1,3-beta-D-glucosidase activity"/>
    <property type="evidence" value="ECO:0007669"/>
    <property type="project" value="UniProtKB-ARBA"/>
</dbReference>
<dbReference type="InterPro" id="IPR017853">
    <property type="entry name" value="GH"/>
</dbReference>
<keyword evidence="3 5" id="KW-0326">Glycosidase</keyword>
<evidence type="ECO:0000256" key="5">
    <source>
        <dbReference type="RuleBase" id="RU004336"/>
    </source>
</evidence>
<evidence type="ECO:0000313" key="7">
    <source>
        <dbReference type="Proteomes" id="UP000797356"/>
    </source>
</evidence>
<dbReference type="PROSITE" id="PS00587">
    <property type="entry name" value="GLYCOSYL_HYDROL_F17"/>
    <property type="match status" value="1"/>
</dbReference>
<dbReference type="InterPro" id="IPR000490">
    <property type="entry name" value="Glyco_hydro_17"/>
</dbReference>
<dbReference type="GO" id="GO:0005975">
    <property type="term" value="P:carbohydrate metabolic process"/>
    <property type="evidence" value="ECO:0007669"/>
    <property type="project" value="InterPro"/>
</dbReference>
<dbReference type="Proteomes" id="UP000797356">
    <property type="component" value="Chromosome 16"/>
</dbReference>
<comment type="similarity">
    <text evidence="1 4">Belongs to the glycosyl hydrolase 17 family.</text>
</comment>
<evidence type="ECO:0000256" key="2">
    <source>
        <dbReference type="ARBA" id="ARBA00022801"/>
    </source>
</evidence>
<reference evidence="6" key="2">
    <citation type="submission" date="2019-07" db="EMBL/GenBank/DDBJ databases">
        <authorList>
            <person name="Yang Y."/>
            <person name="Bocs S."/>
            <person name="Baudouin L."/>
        </authorList>
    </citation>
    <scope>NUCLEOTIDE SEQUENCE</scope>
    <source>
        <tissue evidence="6">Spear leaf of Hainan Tall coconut</tissue>
    </source>
</reference>
<evidence type="ECO:0000313" key="6">
    <source>
        <dbReference type="EMBL" id="KAG1371168.1"/>
    </source>
</evidence>
<evidence type="ECO:0000256" key="4">
    <source>
        <dbReference type="RuleBase" id="RU004335"/>
    </source>
</evidence>
<reference evidence="6" key="1">
    <citation type="journal article" date="2017" name="Gigascience">
        <title>The genome draft of coconut (Cocos nucifera).</title>
        <authorList>
            <person name="Xiao Y."/>
            <person name="Xu P."/>
            <person name="Fan H."/>
            <person name="Baudouin L."/>
            <person name="Xia W."/>
            <person name="Bocs S."/>
            <person name="Xu J."/>
            <person name="Li Q."/>
            <person name="Guo A."/>
            <person name="Zhou L."/>
            <person name="Li J."/>
            <person name="Wu Y."/>
            <person name="Ma Z."/>
            <person name="Armero A."/>
            <person name="Issali A.E."/>
            <person name="Liu N."/>
            <person name="Peng M."/>
            <person name="Yang Y."/>
        </authorList>
    </citation>
    <scope>NUCLEOTIDE SEQUENCE</scope>
    <source>
        <tissue evidence="6">Spear leaf of Hainan Tall coconut</tissue>
    </source>
</reference>
<sequence>MRIYHPYQPILEALRGSKIQVMVDVPNEDLPSLASDPSAANDWVQTYIKAYPDVSFRYIAIGNELIPGDSAEYVLPVLNNIQFALSASGLQDQIKVSTSVSLGVLGASYPPSAGTFTSDASRYFGPIVNFLTSNGSPLLVNAYPYFSYAANMNDIDIRYALFTSPGTVVQDGQLGYQNLFDAMVDGVYSALEKEGGSNVEVVVSETGWPSDGGPAASVDNARTYNQNLIKHVGRGTPKTPGRAIETYIFAMFGEDRNPERIAQRWGLFYPNKQPVYPLNFS</sequence>
<dbReference type="EMBL" id="CM017887">
    <property type="protein sequence ID" value="KAG1371168.1"/>
    <property type="molecule type" value="Genomic_DNA"/>
</dbReference>
<keyword evidence="2 5" id="KW-0378">Hydrolase</keyword>
<comment type="caution">
    <text evidence="6">The sequence shown here is derived from an EMBL/GenBank/DDBJ whole genome shotgun (WGS) entry which is preliminary data.</text>
</comment>
<dbReference type="Pfam" id="PF00332">
    <property type="entry name" value="Glyco_hydro_17"/>
    <property type="match status" value="1"/>
</dbReference>
<dbReference type="FunFam" id="3.20.20.80:FF:000010">
    <property type="entry name" value="glucan endo-1,3-beta-glucosidase, basic"/>
    <property type="match status" value="1"/>
</dbReference>
<dbReference type="Gene3D" id="3.20.20.80">
    <property type="entry name" value="Glycosidases"/>
    <property type="match status" value="1"/>
</dbReference>
<dbReference type="AlphaFoldDB" id="A0A8K0IXZ1"/>
<dbReference type="OrthoDB" id="941679at2759"/>
<evidence type="ECO:0000256" key="3">
    <source>
        <dbReference type="ARBA" id="ARBA00023295"/>
    </source>
</evidence>
<gene>
    <name evidence="6" type="ORF">COCNU_16G002620</name>
</gene>
<dbReference type="SUPFAM" id="SSF51445">
    <property type="entry name" value="(Trans)glycosidases"/>
    <property type="match status" value="1"/>
</dbReference>
<dbReference type="PANTHER" id="PTHR32227">
    <property type="entry name" value="GLUCAN ENDO-1,3-BETA-GLUCOSIDASE BG1-RELATED-RELATED"/>
    <property type="match status" value="1"/>
</dbReference>